<gene>
    <name evidence="4" type="ordered locus">Turpa_0636</name>
</gene>
<keyword evidence="4" id="KW-0436">Ligase</keyword>
<sequence length="613" mass="68032">MHDHSVYRKFCDSARRFPASVCLTAEGESLSYAEVHQRVLSLARYLQHELHVSQHEAIIVVADQSRWWLIVSLSIQAIGAVEFPVESAKPANEIAALAEKTGSKVIIVLDTAAAGQLLSLRIVQRSLALIVASGTEPNATTLGNIFESGVGNQRLLSERTIAVSAIIATSGTTGVAKQVPVLQRSFLHAMRVIPRVLKLRRSDVFLSCLPSWHLYARLVEYVAIATGGSVVYSSIPALAGALKTSGVTVFPSFPEIWEAVYRQIISQIEKSKMRIILRSAIRTVIKTDRIFEYWFSRTRYDKQTPSIFAIVKLAYLLPVRWVLQRTIFRAIRRRVSPTLRYAIMGDAPLPLVVDETLRALGFQVLEGYGSTEQCVTALRRPTRNFPGAVGRVLPGVHVTIEALENSGSGAALLGEICVTGPNVFAGYFADMQALKSNPQPPLQYKTGDIGSLDSRGNLVVVGRKINAFRVATGERVFPELVENVLRGSRFVGWVVVTESGDRTPVALVVPDFHELLQWLAQHSYAPALAEYAERPEKHGDFWLPLLAGVAKGLYQKEFERLLIDSGLSAAARPTRIHVLPRRFHRGAELTQTLKPRREFIRREFKSVIFAKRE</sequence>
<dbReference type="InterPro" id="IPR042099">
    <property type="entry name" value="ANL_N_sf"/>
</dbReference>
<proteinExistence type="predicted"/>
<dbReference type="OrthoDB" id="311554at2"/>
<dbReference type="PANTHER" id="PTHR43272:SF33">
    <property type="entry name" value="AMP-BINDING DOMAIN-CONTAINING PROTEIN-RELATED"/>
    <property type="match status" value="1"/>
</dbReference>
<evidence type="ECO:0000259" key="3">
    <source>
        <dbReference type="Pfam" id="PF00501"/>
    </source>
</evidence>
<evidence type="ECO:0000313" key="5">
    <source>
        <dbReference type="Proteomes" id="UP000006048"/>
    </source>
</evidence>
<feature type="domain" description="AMP-dependent synthetase/ligase" evidence="3">
    <location>
        <begin position="12"/>
        <end position="428"/>
    </location>
</feature>
<dbReference type="GO" id="GO:0005524">
    <property type="term" value="F:ATP binding"/>
    <property type="evidence" value="ECO:0007669"/>
    <property type="project" value="UniProtKB-KW"/>
</dbReference>
<dbReference type="RefSeq" id="WP_014801806.1">
    <property type="nucleotide sequence ID" value="NC_018020.1"/>
</dbReference>
<dbReference type="PANTHER" id="PTHR43272">
    <property type="entry name" value="LONG-CHAIN-FATTY-ACID--COA LIGASE"/>
    <property type="match status" value="1"/>
</dbReference>
<dbReference type="KEGG" id="tpx:Turpa_0636"/>
<dbReference type="PROSITE" id="PS00455">
    <property type="entry name" value="AMP_BINDING"/>
    <property type="match status" value="1"/>
</dbReference>
<dbReference type="Gene3D" id="3.40.50.12780">
    <property type="entry name" value="N-terminal domain of ligase-like"/>
    <property type="match status" value="1"/>
</dbReference>
<name>I4B1Y1_TURPD</name>
<dbReference type="EMBL" id="CP002959">
    <property type="protein sequence ID" value="AFM11288.1"/>
    <property type="molecule type" value="Genomic_DNA"/>
</dbReference>
<reference evidence="4 5" key="1">
    <citation type="submission" date="2012-06" db="EMBL/GenBank/DDBJ databases">
        <title>The complete chromosome of genome of Turneriella parva DSM 21527.</title>
        <authorList>
            <consortium name="US DOE Joint Genome Institute (JGI-PGF)"/>
            <person name="Lucas S."/>
            <person name="Han J."/>
            <person name="Lapidus A."/>
            <person name="Bruce D."/>
            <person name="Goodwin L."/>
            <person name="Pitluck S."/>
            <person name="Peters L."/>
            <person name="Kyrpides N."/>
            <person name="Mavromatis K."/>
            <person name="Ivanova N."/>
            <person name="Mikhailova N."/>
            <person name="Chertkov O."/>
            <person name="Detter J.C."/>
            <person name="Tapia R."/>
            <person name="Han C."/>
            <person name="Land M."/>
            <person name="Hauser L."/>
            <person name="Markowitz V."/>
            <person name="Cheng J.-F."/>
            <person name="Hugenholtz P."/>
            <person name="Woyke T."/>
            <person name="Wu D."/>
            <person name="Gronow S."/>
            <person name="Wellnitz S."/>
            <person name="Brambilla E."/>
            <person name="Klenk H.-P."/>
            <person name="Eisen J.A."/>
        </authorList>
    </citation>
    <scope>NUCLEOTIDE SEQUENCE [LARGE SCALE GENOMIC DNA]</scope>
    <source>
        <strain evidence="5">ATCC BAA-1111 / DSM 21527 / NCTC 11395 / H</strain>
    </source>
</reference>
<dbReference type="STRING" id="869212.Turpa_0636"/>
<evidence type="ECO:0000313" key="4">
    <source>
        <dbReference type="EMBL" id="AFM11288.1"/>
    </source>
</evidence>
<evidence type="ECO:0000256" key="2">
    <source>
        <dbReference type="ARBA" id="ARBA00022840"/>
    </source>
</evidence>
<protein>
    <submittedName>
        <fullName evidence="4">AMP-dependent synthetase and ligase</fullName>
    </submittedName>
</protein>
<evidence type="ECO:0000256" key="1">
    <source>
        <dbReference type="ARBA" id="ARBA00022741"/>
    </source>
</evidence>
<dbReference type="AlphaFoldDB" id="I4B1Y1"/>
<dbReference type="GO" id="GO:0004467">
    <property type="term" value="F:long-chain fatty acid-CoA ligase activity"/>
    <property type="evidence" value="ECO:0007669"/>
    <property type="project" value="TreeGrafter"/>
</dbReference>
<keyword evidence="5" id="KW-1185">Reference proteome</keyword>
<dbReference type="Proteomes" id="UP000006048">
    <property type="component" value="Chromosome"/>
</dbReference>
<keyword evidence="2" id="KW-0067">ATP-binding</keyword>
<keyword evidence="1" id="KW-0547">Nucleotide-binding</keyword>
<dbReference type="SUPFAM" id="SSF56801">
    <property type="entry name" value="Acetyl-CoA synthetase-like"/>
    <property type="match status" value="1"/>
</dbReference>
<dbReference type="HOGENOM" id="CLU_000022_45_5_12"/>
<dbReference type="Pfam" id="PF00501">
    <property type="entry name" value="AMP-binding"/>
    <property type="match status" value="1"/>
</dbReference>
<dbReference type="InterPro" id="IPR020845">
    <property type="entry name" value="AMP-binding_CS"/>
</dbReference>
<dbReference type="InterPro" id="IPR000873">
    <property type="entry name" value="AMP-dep_synth/lig_dom"/>
</dbReference>
<accession>I4B1Y1</accession>
<dbReference type="GO" id="GO:0016020">
    <property type="term" value="C:membrane"/>
    <property type="evidence" value="ECO:0007669"/>
    <property type="project" value="TreeGrafter"/>
</dbReference>
<organism evidence="4 5">
    <name type="scientific">Turneriella parva (strain ATCC BAA-1111 / DSM 21527 / NCTC 11395 / H)</name>
    <name type="common">Leptospira parva</name>
    <dbReference type="NCBI Taxonomy" id="869212"/>
    <lineage>
        <taxon>Bacteria</taxon>
        <taxon>Pseudomonadati</taxon>
        <taxon>Spirochaetota</taxon>
        <taxon>Spirochaetia</taxon>
        <taxon>Leptospirales</taxon>
        <taxon>Leptospiraceae</taxon>
        <taxon>Turneriella</taxon>
    </lineage>
</organism>